<evidence type="ECO:0000313" key="1">
    <source>
        <dbReference type="EMBL" id="HAR56575.1"/>
    </source>
</evidence>
<proteinExistence type="predicted"/>
<dbReference type="EMBL" id="DMUP01000168">
    <property type="protein sequence ID" value="HAR56575.1"/>
    <property type="molecule type" value="Genomic_DNA"/>
</dbReference>
<comment type="caution">
    <text evidence="1">The sequence shown here is derived from an EMBL/GenBank/DDBJ whole genome shotgun (WGS) entry which is preliminary data.</text>
</comment>
<dbReference type="Pfam" id="PF12261">
    <property type="entry name" value="T_hemolysin"/>
    <property type="match status" value="1"/>
</dbReference>
<name>A0A348WPW3_9GAMM</name>
<dbReference type="AlphaFoldDB" id="A0A348WPW3"/>
<accession>A0A348WPW3</accession>
<dbReference type="STRING" id="314276.OS145_01282"/>
<reference evidence="1 2" key="1">
    <citation type="journal article" date="2018" name="Nat. Biotechnol.">
        <title>A standardized bacterial taxonomy based on genome phylogeny substantially revises the tree of life.</title>
        <authorList>
            <person name="Parks D.H."/>
            <person name="Chuvochina M."/>
            <person name="Waite D.W."/>
            <person name="Rinke C."/>
            <person name="Skarshewski A."/>
            <person name="Chaumeil P.A."/>
            <person name="Hugenholtz P."/>
        </authorList>
    </citation>
    <scope>NUCLEOTIDE SEQUENCE [LARGE SCALE GENOMIC DNA]</scope>
    <source>
        <strain evidence="1">UBA9360</strain>
    </source>
</reference>
<organism evidence="1 2">
    <name type="scientific">Idiomarina baltica</name>
    <dbReference type="NCBI Taxonomy" id="190892"/>
    <lineage>
        <taxon>Bacteria</taxon>
        <taxon>Pseudomonadati</taxon>
        <taxon>Pseudomonadota</taxon>
        <taxon>Gammaproteobacteria</taxon>
        <taxon>Alteromonadales</taxon>
        <taxon>Idiomarinaceae</taxon>
        <taxon>Idiomarina</taxon>
    </lineage>
</organism>
<evidence type="ECO:0000313" key="2">
    <source>
        <dbReference type="Proteomes" id="UP000262878"/>
    </source>
</evidence>
<protein>
    <submittedName>
        <fullName evidence="1">Thermostable hemolysin-like protein</fullName>
    </submittedName>
</protein>
<dbReference type="Proteomes" id="UP000262878">
    <property type="component" value="Unassembled WGS sequence"/>
</dbReference>
<sequence>MPSNLGYILKQDNHTQLTAFWIHSSDPRRLEVEHFICERYWFSFNACLTQLPENILAVYQNDLLVAACGVQFADQKTLFSEQYMDQALCNYSVLGKPVPARHAIAEIGSMATLGRRYLPYLVEAIVFALRDVQRTLILFTATRGLAHFLERRGIELQKLALAERSKLDLDANAEWGSYYAHQPSVFAGWTASYKLADTIPPQSLVQSFQETAHA</sequence>
<dbReference type="RefSeq" id="WP_286681893.1">
    <property type="nucleotide sequence ID" value="NZ_DAIRLQ010000006.1"/>
</dbReference>
<dbReference type="InterPro" id="IPR022050">
    <property type="entry name" value="T_hemolysin"/>
</dbReference>
<gene>
    <name evidence="1" type="ORF">DCR58_07290</name>
</gene>